<dbReference type="PANTHER" id="PTHR44535:SF1">
    <property type="entry name" value="SERINE_THREONINE-PROTEIN KINASE NEK9"/>
    <property type="match status" value="1"/>
</dbReference>
<dbReference type="InterPro" id="IPR051997">
    <property type="entry name" value="STK_NEK"/>
</dbReference>
<dbReference type="SUPFAM" id="SSF56112">
    <property type="entry name" value="Protein kinase-like (PK-like)"/>
    <property type="match status" value="1"/>
</dbReference>
<evidence type="ECO:0000256" key="10">
    <source>
        <dbReference type="ARBA" id="ARBA00022777"/>
    </source>
</evidence>
<dbReference type="GO" id="GO:0019901">
    <property type="term" value="F:protein kinase binding"/>
    <property type="evidence" value="ECO:0007669"/>
    <property type="project" value="TreeGrafter"/>
</dbReference>
<dbReference type="Pfam" id="PF00069">
    <property type="entry name" value="Pkinase"/>
    <property type="match status" value="1"/>
</dbReference>
<accession>A0A8C4Q3T0</accession>
<dbReference type="InterPro" id="IPR000408">
    <property type="entry name" value="Reg_chr_condens"/>
</dbReference>
<dbReference type="Gene3D" id="3.30.200.20">
    <property type="entry name" value="Phosphorylase Kinase, domain 1"/>
    <property type="match status" value="1"/>
</dbReference>
<proteinExistence type="inferred from homology"/>
<dbReference type="PANTHER" id="PTHR44535">
    <property type="entry name" value="PROTEIN CBG16200"/>
    <property type="match status" value="1"/>
</dbReference>
<feature type="domain" description="Protein kinase" evidence="15">
    <location>
        <begin position="30"/>
        <end position="283"/>
    </location>
</feature>
<dbReference type="GO" id="GO:0005524">
    <property type="term" value="F:ATP binding"/>
    <property type="evidence" value="ECO:0007669"/>
    <property type="project" value="UniProtKB-KW"/>
</dbReference>
<dbReference type="EC" id="2.7.11.1" evidence="4"/>
<dbReference type="Ensembl" id="ENSEBUT00000010088.1">
    <property type="protein sequence ID" value="ENSEBUP00000009562.1"/>
    <property type="gene ID" value="ENSEBUG00000006149.1"/>
</dbReference>
<dbReference type="GO" id="GO:0005813">
    <property type="term" value="C:centrosome"/>
    <property type="evidence" value="ECO:0007669"/>
    <property type="project" value="TreeGrafter"/>
</dbReference>
<dbReference type="PROSITE" id="PS00108">
    <property type="entry name" value="PROTEIN_KINASE_ST"/>
    <property type="match status" value="1"/>
</dbReference>
<keyword evidence="9" id="KW-0547">Nucleotide-binding</keyword>
<keyword evidence="5" id="KW-0963">Cytoplasm</keyword>
<evidence type="ECO:0000259" key="15">
    <source>
        <dbReference type="PROSITE" id="PS50011"/>
    </source>
</evidence>
<evidence type="ECO:0000256" key="11">
    <source>
        <dbReference type="ARBA" id="ARBA00022840"/>
    </source>
</evidence>
<dbReference type="InterPro" id="IPR000719">
    <property type="entry name" value="Prot_kinase_dom"/>
</dbReference>
<keyword evidence="6" id="KW-0723">Serine/threonine-protein kinase</keyword>
<evidence type="ECO:0000256" key="12">
    <source>
        <dbReference type="ARBA" id="ARBA00022842"/>
    </source>
</evidence>
<dbReference type="PROSITE" id="PS50012">
    <property type="entry name" value="RCC1_3"/>
    <property type="match status" value="1"/>
</dbReference>
<evidence type="ECO:0000256" key="7">
    <source>
        <dbReference type="ARBA" id="ARBA00022553"/>
    </source>
</evidence>
<keyword evidence="10" id="KW-0808">Transferase</keyword>
<dbReference type="AlphaFoldDB" id="A0A8C4Q3T0"/>
<evidence type="ECO:0000256" key="6">
    <source>
        <dbReference type="ARBA" id="ARBA00022527"/>
    </source>
</evidence>
<dbReference type="GeneTree" id="ENSGT00940000156145"/>
<evidence type="ECO:0000256" key="9">
    <source>
        <dbReference type="ARBA" id="ARBA00022741"/>
    </source>
</evidence>
<dbReference type="GO" id="GO:0046872">
    <property type="term" value="F:metal ion binding"/>
    <property type="evidence" value="ECO:0007669"/>
    <property type="project" value="UniProtKB-KW"/>
</dbReference>
<evidence type="ECO:0000313" key="16">
    <source>
        <dbReference type="Ensembl" id="ENSEBUP00000009562.1"/>
    </source>
</evidence>
<dbReference type="OMA" id="FSHANII"/>
<evidence type="ECO:0000256" key="13">
    <source>
        <dbReference type="PROSITE-ProRule" id="PRU00235"/>
    </source>
</evidence>
<protein>
    <recommendedName>
        <fullName evidence="4">non-specific serine/threonine protein kinase</fullName>
        <ecNumber evidence="4">2.7.11.1</ecNumber>
    </recommendedName>
</protein>
<evidence type="ECO:0000313" key="17">
    <source>
        <dbReference type="Proteomes" id="UP000694388"/>
    </source>
</evidence>
<dbReference type="SMART" id="SM00220">
    <property type="entry name" value="S_TKc"/>
    <property type="match status" value="1"/>
</dbReference>
<evidence type="ECO:0000256" key="3">
    <source>
        <dbReference type="ARBA" id="ARBA00010886"/>
    </source>
</evidence>
<keyword evidence="12" id="KW-0460">Magnesium</keyword>
<evidence type="ECO:0000256" key="8">
    <source>
        <dbReference type="ARBA" id="ARBA00022723"/>
    </source>
</evidence>
<dbReference type="Proteomes" id="UP000694388">
    <property type="component" value="Unplaced"/>
</dbReference>
<dbReference type="Pfam" id="PF00415">
    <property type="entry name" value="RCC1"/>
    <property type="match status" value="1"/>
</dbReference>
<evidence type="ECO:0000256" key="4">
    <source>
        <dbReference type="ARBA" id="ARBA00012513"/>
    </source>
</evidence>
<evidence type="ECO:0000256" key="1">
    <source>
        <dbReference type="ARBA" id="ARBA00001946"/>
    </source>
</evidence>
<evidence type="ECO:0000256" key="2">
    <source>
        <dbReference type="ARBA" id="ARBA00004496"/>
    </source>
</evidence>
<dbReference type="PROSITE" id="PS50011">
    <property type="entry name" value="PROTEIN_KINASE_DOM"/>
    <property type="match status" value="1"/>
</dbReference>
<comment type="cofactor">
    <cofactor evidence="1">
        <name>Mg(2+)</name>
        <dbReference type="ChEBI" id="CHEBI:18420"/>
    </cofactor>
</comment>
<dbReference type="GO" id="GO:0004674">
    <property type="term" value="F:protein serine/threonine kinase activity"/>
    <property type="evidence" value="ECO:0007669"/>
    <property type="project" value="UniProtKB-KW"/>
</dbReference>
<dbReference type="Gene3D" id="2.130.10.30">
    <property type="entry name" value="Regulator of chromosome condensation 1/beta-lactamase-inhibitor protein II"/>
    <property type="match status" value="1"/>
</dbReference>
<keyword evidence="17" id="KW-1185">Reference proteome</keyword>
<dbReference type="SUPFAM" id="SSF50985">
    <property type="entry name" value="RCC1/BLIP-II"/>
    <property type="match status" value="1"/>
</dbReference>
<sequence length="434" mass="49148">MAERTSEDEAKLDSGRTSSGASGDLEEQNYVPVRVLGQGAFGQATLYRRQGDNSLVVWKEIDLSRLSNKERCDMQEIDIHAMLHHPNIISYYNNFLNGNKLLIELEYCNGGTLHDKIASMQMQHFEEEKVIWYFYQLASAVKYIHRFNIIHRDIKTLNIFLTKSDLLKLGDFGISKLTEIQGKAMHTFVGTPHYMSPELIGGHAYSTKIDIWSMGCVLYELLALKKTFDATNPLKLCLAIIHGQLDDLGTQYSEAIRELMEHCLYKDAEDRATAAEIMEYDIIKSRSREMEDRVEELNEPARQFRLMNKDVDMLPVVTPCSSDVYYWGGGKYMPQTQVMFHGQKGCSALQVCTGKSHFAAVSVEKELYTWASVQGGTKVVGQLGHGDKASYRTPKCVDSLLGIAIKQVACGDEFTVCLSGMIYLFYDVTFEFDF</sequence>
<evidence type="ECO:0000256" key="14">
    <source>
        <dbReference type="SAM" id="MobiDB-lite"/>
    </source>
</evidence>
<reference evidence="16" key="1">
    <citation type="submission" date="2025-08" db="UniProtKB">
        <authorList>
            <consortium name="Ensembl"/>
        </authorList>
    </citation>
    <scope>IDENTIFICATION</scope>
</reference>
<comment type="subcellular location">
    <subcellularLocation>
        <location evidence="2">Cytoplasm</location>
    </subcellularLocation>
</comment>
<comment type="similarity">
    <text evidence="3">Belongs to the protein kinase superfamily. NEK Ser/Thr protein kinase family. NIMA subfamily.</text>
</comment>
<name>A0A8C4Q3T0_EPTBU</name>
<dbReference type="InterPro" id="IPR009091">
    <property type="entry name" value="RCC1/BLIP-II"/>
</dbReference>
<keyword evidence="8" id="KW-0479">Metal-binding</keyword>
<dbReference type="InterPro" id="IPR011009">
    <property type="entry name" value="Kinase-like_dom_sf"/>
</dbReference>
<keyword evidence="11" id="KW-0067">ATP-binding</keyword>
<feature type="compositionally biased region" description="Basic and acidic residues" evidence="14">
    <location>
        <begin position="1"/>
        <end position="14"/>
    </location>
</feature>
<keyword evidence="7" id="KW-0597">Phosphoprotein</keyword>
<organism evidence="16 17">
    <name type="scientific">Eptatretus burgeri</name>
    <name type="common">Inshore hagfish</name>
    <dbReference type="NCBI Taxonomy" id="7764"/>
    <lineage>
        <taxon>Eukaryota</taxon>
        <taxon>Metazoa</taxon>
        <taxon>Chordata</taxon>
        <taxon>Craniata</taxon>
        <taxon>Vertebrata</taxon>
        <taxon>Cyclostomata</taxon>
        <taxon>Myxini</taxon>
        <taxon>Myxiniformes</taxon>
        <taxon>Myxinidae</taxon>
        <taxon>Eptatretinae</taxon>
        <taxon>Eptatretus</taxon>
    </lineage>
</organism>
<reference evidence="16" key="2">
    <citation type="submission" date="2025-09" db="UniProtKB">
        <authorList>
            <consortium name="Ensembl"/>
        </authorList>
    </citation>
    <scope>IDENTIFICATION</scope>
</reference>
<evidence type="ECO:0000256" key="5">
    <source>
        <dbReference type="ARBA" id="ARBA00022490"/>
    </source>
</evidence>
<feature type="repeat" description="RCC1" evidence="13">
    <location>
        <begin position="365"/>
        <end position="421"/>
    </location>
</feature>
<dbReference type="InterPro" id="IPR008271">
    <property type="entry name" value="Ser/Thr_kinase_AS"/>
</dbReference>
<feature type="region of interest" description="Disordered" evidence="14">
    <location>
        <begin position="1"/>
        <end position="24"/>
    </location>
</feature>
<dbReference type="Gene3D" id="1.10.510.10">
    <property type="entry name" value="Transferase(Phosphotransferase) domain 1"/>
    <property type="match status" value="1"/>
</dbReference>
<keyword evidence="10" id="KW-0418">Kinase</keyword>
<dbReference type="GO" id="GO:0005737">
    <property type="term" value="C:cytoplasm"/>
    <property type="evidence" value="ECO:0007669"/>
    <property type="project" value="UniProtKB-SubCell"/>
</dbReference>